<dbReference type="CDD" id="cd00683">
    <property type="entry name" value="Trans_IPPS_HH"/>
    <property type="match status" value="1"/>
</dbReference>
<keyword evidence="3" id="KW-0808">Transferase</keyword>
<reference evidence="6 7" key="1">
    <citation type="submission" date="2017-01" db="EMBL/GenBank/DDBJ databases">
        <title>Novel large sulfur bacteria in the metagenomes of groundwater-fed chemosynthetic microbial mats in the Lake Huron basin.</title>
        <authorList>
            <person name="Sharrar A.M."/>
            <person name="Flood B.E."/>
            <person name="Bailey J.V."/>
            <person name="Jones D.S."/>
            <person name="Biddanda B."/>
            <person name="Ruberg S.A."/>
            <person name="Marcus D.N."/>
            <person name="Dick G.J."/>
        </authorList>
    </citation>
    <scope>NUCLEOTIDE SEQUENCE [LARGE SCALE GENOMIC DNA]</scope>
    <source>
        <strain evidence="6">A7</strain>
    </source>
</reference>
<organism evidence="6 7">
    <name type="scientific">Rhodoferax ferrireducens</name>
    <dbReference type="NCBI Taxonomy" id="192843"/>
    <lineage>
        <taxon>Bacteria</taxon>
        <taxon>Pseudomonadati</taxon>
        <taxon>Pseudomonadota</taxon>
        <taxon>Betaproteobacteria</taxon>
        <taxon>Burkholderiales</taxon>
        <taxon>Comamonadaceae</taxon>
        <taxon>Rhodoferax</taxon>
    </lineage>
</organism>
<comment type="similarity">
    <text evidence="2">Belongs to the phytoene/squalene synthase family.</text>
</comment>
<dbReference type="Gene3D" id="1.10.600.10">
    <property type="entry name" value="Farnesyl Diphosphate Synthase"/>
    <property type="match status" value="1"/>
</dbReference>
<dbReference type="PROSITE" id="PS01045">
    <property type="entry name" value="SQUALEN_PHYTOEN_SYN_2"/>
    <property type="match status" value="1"/>
</dbReference>
<dbReference type="AlphaFoldDB" id="A0A1W9KYX2"/>
<dbReference type="SFLD" id="SFLDG01018">
    <property type="entry name" value="Squalene/Phytoene_Synthase_Lik"/>
    <property type="match status" value="1"/>
</dbReference>
<dbReference type="EMBL" id="MTEI01000001">
    <property type="protein sequence ID" value="OQW89942.1"/>
    <property type="molecule type" value="Genomic_DNA"/>
</dbReference>
<evidence type="ECO:0000256" key="5">
    <source>
        <dbReference type="ARBA" id="ARBA00053028"/>
    </source>
</evidence>
<dbReference type="InterPro" id="IPR019845">
    <property type="entry name" value="Squalene/phytoene_synthase_CS"/>
</dbReference>
<evidence type="ECO:0008006" key="8">
    <source>
        <dbReference type="Google" id="ProtNLM"/>
    </source>
</evidence>
<dbReference type="SFLD" id="SFLDS00005">
    <property type="entry name" value="Isoprenoid_Synthase_Type_I"/>
    <property type="match status" value="1"/>
</dbReference>
<proteinExistence type="inferred from homology"/>
<gene>
    <name evidence="6" type="ORF">BWK72_01510</name>
</gene>
<dbReference type="InterPro" id="IPR008949">
    <property type="entry name" value="Isoprenoid_synthase_dom_sf"/>
</dbReference>
<dbReference type="GO" id="GO:0051996">
    <property type="term" value="F:squalene synthase [NAD(P)H] activity"/>
    <property type="evidence" value="ECO:0007669"/>
    <property type="project" value="InterPro"/>
</dbReference>
<name>A0A1W9KYX2_9BURK</name>
<evidence type="ECO:0000313" key="6">
    <source>
        <dbReference type="EMBL" id="OQW89942.1"/>
    </source>
</evidence>
<evidence type="ECO:0000256" key="1">
    <source>
        <dbReference type="ARBA" id="ARBA00004684"/>
    </source>
</evidence>
<dbReference type="FunFam" id="1.10.600.10:FF:000020">
    <property type="entry name" value="Phytoene synthase"/>
    <property type="match status" value="1"/>
</dbReference>
<dbReference type="GO" id="GO:0004311">
    <property type="term" value="F:geranylgeranyl diphosphate synthase activity"/>
    <property type="evidence" value="ECO:0007669"/>
    <property type="project" value="InterPro"/>
</dbReference>
<dbReference type="Pfam" id="PF00494">
    <property type="entry name" value="SQS_PSY"/>
    <property type="match status" value="1"/>
</dbReference>
<dbReference type="PANTHER" id="PTHR31480">
    <property type="entry name" value="BIFUNCTIONAL LYCOPENE CYCLASE/PHYTOENE SYNTHASE"/>
    <property type="match status" value="1"/>
</dbReference>
<comment type="caution">
    <text evidence="6">The sequence shown here is derived from an EMBL/GenBank/DDBJ whole genome shotgun (WGS) entry which is preliminary data.</text>
</comment>
<dbReference type="SFLD" id="SFLDG01212">
    <property type="entry name" value="Phytoene_synthase_like"/>
    <property type="match status" value="1"/>
</dbReference>
<dbReference type="SUPFAM" id="SSF48576">
    <property type="entry name" value="Terpenoid synthases"/>
    <property type="match status" value="1"/>
</dbReference>
<evidence type="ECO:0000256" key="2">
    <source>
        <dbReference type="ARBA" id="ARBA00006251"/>
    </source>
</evidence>
<comment type="cofactor">
    <cofactor evidence="5">
        <name>ATP</name>
        <dbReference type="ChEBI" id="CHEBI:30616"/>
    </cofactor>
</comment>
<dbReference type="InterPro" id="IPR002060">
    <property type="entry name" value="Squ/phyt_synthse"/>
</dbReference>
<sequence>MSTASLEYDSRDLKACIAMMKGGSKTFFAASRLLPLRVRAASVALYAFCRVADDLVDQGGDVHANLLCLHQRLDMIYAGTPTDCVEDQALTLVVKQYQLPRLFLDALLEGFEWDALGHRYQTLEELQTYAARVAGTVGAMMCWIMGVKSSITLARACELGVAMQLTNIARDVGEDARNGRIYLPLEWMETANIDVEQWLKDPKPTAIVKAQISRLLDEADTLYQRAQSGIAELPPDCRAAIFAASTIYGEIGAQLRREGLDSVTNRTVVSTTRKLVLLAAAWTQVRWVYTKSDQPMPLKAISFLVEDQQLKLDASDRPNYFPNRAMTHRIERIIGLLERLENEKIGRKPSEFKS</sequence>
<comment type="pathway">
    <text evidence="1">Carotenoid biosynthesis; phytoene biosynthesis.</text>
</comment>
<protein>
    <recommendedName>
        <fullName evidence="8">Phytoene synthase</fullName>
    </recommendedName>
</protein>
<dbReference type="InterPro" id="IPR033904">
    <property type="entry name" value="Trans_IPPS_HH"/>
</dbReference>
<dbReference type="PROSITE" id="PS01044">
    <property type="entry name" value="SQUALEN_PHYTOEN_SYN_1"/>
    <property type="match status" value="1"/>
</dbReference>
<dbReference type="InterPro" id="IPR044843">
    <property type="entry name" value="Trans_IPPS_bact-type"/>
</dbReference>
<keyword evidence="4" id="KW-0125">Carotenoid biosynthesis</keyword>
<evidence type="ECO:0000256" key="4">
    <source>
        <dbReference type="ARBA" id="ARBA00022746"/>
    </source>
</evidence>
<dbReference type="GO" id="GO:0016117">
    <property type="term" value="P:carotenoid biosynthetic process"/>
    <property type="evidence" value="ECO:0007669"/>
    <property type="project" value="UniProtKB-KW"/>
</dbReference>
<dbReference type="Proteomes" id="UP000192505">
    <property type="component" value="Unassembled WGS sequence"/>
</dbReference>
<accession>A0A1W9KYX2</accession>
<evidence type="ECO:0000256" key="3">
    <source>
        <dbReference type="ARBA" id="ARBA00022679"/>
    </source>
</evidence>
<evidence type="ECO:0000313" key="7">
    <source>
        <dbReference type="Proteomes" id="UP000192505"/>
    </source>
</evidence>